<dbReference type="AlphaFoldDB" id="A0A402ALT2"/>
<organism evidence="1 2">
    <name type="scientific">Dictyobacter kobayashii</name>
    <dbReference type="NCBI Taxonomy" id="2014872"/>
    <lineage>
        <taxon>Bacteria</taxon>
        <taxon>Bacillati</taxon>
        <taxon>Chloroflexota</taxon>
        <taxon>Ktedonobacteria</taxon>
        <taxon>Ktedonobacterales</taxon>
        <taxon>Dictyobacteraceae</taxon>
        <taxon>Dictyobacter</taxon>
    </lineage>
</organism>
<name>A0A402ALT2_9CHLR</name>
<evidence type="ECO:0000313" key="2">
    <source>
        <dbReference type="Proteomes" id="UP000287188"/>
    </source>
</evidence>
<protein>
    <submittedName>
        <fullName evidence="1">Uncharacterized protein</fullName>
    </submittedName>
</protein>
<dbReference type="EMBL" id="BIFS01000001">
    <property type="protein sequence ID" value="GCE20076.1"/>
    <property type="molecule type" value="Genomic_DNA"/>
</dbReference>
<keyword evidence="2" id="KW-1185">Reference proteome</keyword>
<dbReference type="Proteomes" id="UP000287188">
    <property type="component" value="Unassembled WGS sequence"/>
</dbReference>
<proteinExistence type="predicted"/>
<sequence length="45" mass="5320">MLDTVARILPWTSKNYDSQPDRHIQDRTLVLQDSDLAMYLMIKKV</sequence>
<accession>A0A402ALT2</accession>
<evidence type="ECO:0000313" key="1">
    <source>
        <dbReference type="EMBL" id="GCE20076.1"/>
    </source>
</evidence>
<reference evidence="2" key="1">
    <citation type="submission" date="2018-12" db="EMBL/GenBank/DDBJ databases">
        <title>Tengunoibacter tsumagoiensis gen. nov., sp. nov., Dictyobacter kobayashii sp. nov., D. alpinus sp. nov., and D. joshuensis sp. nov. and description of Dictyobacteraceae fam. nov. within the order Ktedonobacterales isolated from Tengu-no-mugimeshi.</title>
        <authorList>
            <person name="Wang C.M."/>
            <person name="Zheng Y."/>
            <person name="Sakai Y."/>
            <person name="Toyoda A."/>
            <person name="Minakuchi Y."/>
            <person name="Abe K."/>
            <person name="Yokota A."/>
            <person name="Yabe S."/>
        </authorList>
    </citation>
    <scope>NUCLEOTIDE SEQUENCE [LARGE SCALE GENOMIC DNA]</scope>
    <source>
        <strain evidence="2">Uno11</strain>
    </source>
</reference>
<comment type="caution">
    <text evidence="1">The sequence shown here is derived from an EMBL/GenBank/DDBJ whole genome shotgun (WGS) entry which is preliminary data.</text>
</comment>
<gene>
    <name evidence="1" type="ORF">KDK_38760</name>
</gene>